<evidence type="ECO:0000259" key="3">
    <source>
        <dbReference type="Pfam" id="PF22936"/>
    </source>
</evidence>
<evidence type="ECO:0000313" key="4">
    <source>
        <dbReference type="EMBL" id="GEU32190.1"/>
    </source>
</evidence>
<organism evidence="4">
    <name type="scientific">Tanacetum cinerariifolium</name>
    <name type="common">Dalmatian daisy</name>
    <name type="synonym">Chrysanthemum cinerariifolium</name>
    <dbReference type="NCBI Taxonomy" id="118510"/>
    <lineage>
        <taxon>Eukaryota</taxon>
        <taxon>Viridiplantae</taxon>
        <taxon>Streptophyta</taxon>
        <taxon>Embryophyta</taxon>
        <taxon>Tracheophyta</taxon>
        <taxon>Spermatophyta</taxon>
        <taxon>Magnoliopsida</taxon>
        <taxon>eudicotyledons</taxon>
        <taxon>Gunneridae</taxon>
        <taxon>Pentapetalae</taxon>
        <taxon>asterids</taxon>
        <taxon>campanulids</taxon>
        <taxon>Asterales</taxon>
        <taxon>Asteraceae</taxon>
        <taxon>Asteroideae</taxon>
        <taxon>Anthemideae</taxon>
        <taxon>Anthemidinae</taxon>
        <taxon>Tanacetum</taxon>
    </lineage>
</organism>
<feature type="compositionally biased region" description="Low complexity" evidence="2">
    <location>
        <begin position="849"/>
        <end position="860"/>
    </location>
</feature>
<dbReference type="PANTHER" id="PTHR31973:SF185">
    <property type="entry name" value="TRANSPOSASE, MUDR, PLANT, MULE TRANSPOSASE DOMAIN-CONTAINING PROTEIN"/>
    <property type="match status" value="1"/>
</dbReference>
<accession>A0A6L2J6A3</accession>
<name>A0A6L2J6A3_TANCI</name>
<feature type="region of interest" description="Disordered" evidence="2">
    <location>
        <begin position="1644"/>
        <end position="1728"/>
    </location>
</feature>
<feature type="compositionally biased region" description="Acidic residues" evidence="2">
    <location>
        <begin position="1333"/>
        <end position="1363"/>
    </location>
</feature>
<evidence type="ECO:0000256" key="1">
    <source>
        <dbReference type="SAM" id="Coils"/>
    </source>
</evidence>
<feature type="compositionally biased region" description="Low complexity" evidence="2">
    <location>
        <begin position="832"/>
        <end position="841"/>
    </location>
</feature>
<feature type="compositionally biased region" description="Basic and acidic residues" evidence="2">
    <location>
        <begin position="1377"/>
        <end position="1386"/>
    </location>
</feature>
<protein>
    <submittedName>
        <fullName evidence="4">Transposase, MuDR, MULE transposase domain protein</fullName>
    </submittedName>
</protein>
<proteinExistence type="predicted"/>
<feature type="domain" description="Retrovirus-related Pol polyprotein from transposon TNT 1-94-like beta-barrel" evidence="3">
    <location>
        <begin position="698"/>
        <end position="766"/>
    </location>
</feature>
<evidence type="ECO:0000256" key="2">
    <source>
        <dbReference type="SAM" id="MobiDB-lite"/>
    </source>
</evidence>
<feature type="region of interest" description="Disordered" evidence="2">
    <location>
        <begin position="566"/>
        <end position="595"/>
    </location>
</feature>
<feature type="region of interest" description="Disordered" evidence="2">
    <location>
        <begin position="1284"/>
        <end position="1388"/>
    </location>
</feature>
<feature type="region of interest" description="Disordered" evidence="2">
    <location>
        <begin position="1178"/>
        <end position="1207"/>
    </location>
</feature>
<feature type="compositionally biased region" description="Acidic residues" evidence="2">
    <location>
        <begin position="1705"/>
        <end position="1724"/>
    </location>
</feature>
<reference evidence="4" key="1">
    <citation type="journal article" date="2019" name="Sci. Rep.">
        <title>Draft genome of Tanacetum cinerariifolium, the natural source of mosquito coil.</title>
        <authorList>
            <person name="Yamashiro T."/>
            <person name="Shiraishi A."/>
            <person name="Satake H."/>
            <person name="Nakayama K."/>
        </authorList>
    </citation>
    <scope>NUCLEOTIDE SEQUENCE</scope>
</reference>
<feature type="compositionally biased region" description="Basic residues" evidence="2">
    <location>
        <begin position="1193"/>
        <end position="1202"/>
    </location>
</feature>
<feature type="compositionally biased region" description="Basic and acidic residues" evidence="2">
    <location>
        <begin position="1664"/>
        <end position="1679"/>
    </location>
</feature>
<dbReference type="InterPro" id="IPR054722">
    <property type="entry name" value="PolX-like_BBD"/>
</dbReference>
<sequence>MPTTPLAPILDLKARYYRNDGVKLAAHKIFDDKEACMYEIGLKCLTEGYEYKVVKSCTKRDVTRVYRPKDIINDLNIDLNINVSYKRAWKGKQLALESNQGCPIASFARLPYYCYNLKLANENTITHIDTGDEGRFKMLFIGFGTAASYTLVSLVGQNNSLAEYMILSGADNRPPMLDKDLTKKYAELSATEKIKAACDLKATNIIIQDPGIVEGPVTQSVITHNAAYQADDLDAYDSDCDKISTAKAVLMANLFSYGSYVLSEVPIYDNTNIDMLNQSVQEMPYSEPSHFVEHPENEIHSDSNIISYFPYMIVSQNAADQDTNSSTQQDALILSVFEQLSNQEKEAKNIDTEIALEKKVKEMDNIVSKETNVISIADSEETLMLEEESRSKMLLQQSDPMNNTSVNQNEPSFDKLFELNNLKAELQEKDTTIEKLKTNIKRLNKTSTTNNVKKDIDETETINIELEHRVTKLIAKNKNLKQTYKQLYDSIKPSRMYKPDLVTLTPKDKNNRETHTYYLKHTMKQAAIFREIVEQAYSQNPLDSAIYSAYKYVKLIQELLGVNPSTSASGIKPSGNPKNDRIQRTPSSNEKNKVEVQSRKVKSSLNKCNFESKNVCNEHVKHSIKGSKALCSVCKECLFDANHAMCLIAYVNSMNMRAKSVSKKNKKRKEWKTTGIRYFSCFIFFFCYRLQAVQIVMWYLDSGCSKHMTGHRSQLTNSVHKFHGTDKFGNDQVATIMGYGDYQIGNIIISKVYYVEGLGHNLFSVGPGLQCMTLATPSSGLVPNPSSPASFIPPSRHEWDLVFQPVFDEFFSPPASVASPVPIEEALAPVESTVSPSSTTVDQDAPSLSSSQTTSQSQSQVIPFSAEEESHDLDVAHISNGPYFGIPIPETVSEESLSSDVISTIISQSPRGIFLNQLKYALESLKKYGIESCDPMDTPMVEKSQLNKGTQGKAVDPTHYRGMVGTFMYLTSSRPDLLYADSAIALIDFVDVDHVDCQDTRHSTSEKKRLEIGKCNGRLNPEKKKREPTFQVVLDALALTPFRMDKKKFGLNLEIFRDIFQICPRVHGQNFDVLPTDEDIVSFFKELGHTEEIKSITDVVVDQMHQPWITFATIINRSLSGKTTGIDKLCLSRAQILWAMYYKKNVDYIELLWEDFTYQIDNRAHKKDDYLFKKPASPKLSTVPASPEEPTRKSKRVKRLAKKSSNAPTAGVVIRETSVKSLSKKKEKMTVEKQKRIDLLFEVALTEEAQYEKVRKKSLRYFHKAHPSGSGIVTKITPSAAKIKPSVINEGTGAKPRVPNVTKKESTERSDQKRDSGDDNTKSDSEKGLDSEHETDENESGSESDQDENEEEIEDDEEEEEDEFAKTSSNDTDYEDETKIKDKTKGDEDEGMYYTANQFDNDVNVRLNEPVTTDERFIQKEGTNAEMTNVQQGNENSKIALNQVIEDAHVTLLTVPQKTKVLVTSSSHSSYLASKFLNFSNIPHTDAKIISPKDVHVHHEEPSNQTPTLLTATNPLSTLLNFTYVFQFNNRFTALEKEVVKLKRNDPLNTQVTALVDEHLDSRLGTTRDELMSYLTASITARITKQVKSQLPQILPKEVSNFAPLVIKSIFTESSQLKSTYEAAATLTEFELKKILIEKMDENKDKDEDHSDGLDRGLKKRKTNKDAEPKIGPKTKESKSSLSKGGKSQSKYSGKTIQSKQPEFEVTDSDMPQDQEENLGNDDEEPKRKVASKRDYWLMTLASSADKPLKTFDELMSTLIDFSAYIMNGIKITNLTQETLLGPAFKLLKGTRSNYAELKYDFEECYKALSKKLDWENPKGSDYPFDFTKPLPLVMNRNRQMVPVEYFFNNDLKYLQGGISTMTYTTSITKTKAVQYDLPGIKDMTFYGYARGLESTHYVYSTKLILAVTQVEVMQKHEYWYLREIEVRRADNDLYTFKEGDFPRHCINDIEDMIILIFQNRITNLSGDDVFDFAILL</sequence>
<feature type="compositionally biased region" description="Low complexity" evidence="2">
    <location>
        <begin position="1680"/>
        <end position="1695"/>
    </location>
</feature>
<dbReference type="PANTHER" id="PTHR31973">
    <property type="entry name" value="POLYPROTEIN, PUTATIVE-RELATED"/>
    <property type="match status" value="1"/>
</dbReference>
<dbReference type="Pfam" id="PF22936">
    <property type="entry name" value="Pol_BBD"/>
    <property type="match status" value="1"/>
</dbReference>
<dbReference type="EMBL" id="BKCJ010000329">
    <property type="protein sequence ID" value="GEU32190.1"/>
    <property type="molecule type" value="Genomic_DNA"/>
</dbReference>
<gene>
    <name evidence="4" type="ORF">Tci_004168</name>
</gene>
<comment type="caution">
    <text evidence="4">The sequence shown here is derived from an EMBL/GenBank/DDBJ whole genome shotgun (WGS) entry which is preliminary data.</text>
</comment>
<feature type="compositionally biased region" description="Basic and acidic residues" evidence="2">
    <location>
        <begin position="1644"/>
        <end position="1657"/>
    </location>
</feature>
<feature type="compositionally biased region" description="Basic and acidic residues" evidence="2">
    <location>
        <begin position="1302"/>
        <end position="1332"/>
    </location>
</feature>
<feature type="coiled-coil region" evidence="1">
    <location>
        <begin position="419"/>
        <end position="483"/>
    </location>
</feature>
<feature type="region of interest" description="Disordered" evidence="2">
    <location>
        <begin position="832"/>
        <end position="866"/>
    </location>
</feature>
<keyword evidence="1" id="KW-0175">Coiled coil</keyword>